<evidence type="ECO:0000313" key="5">
    <source>
        <dbReference type="Proteomes" id="UP000019375"/>
    </source>
</evidence>
<dbReference type="GO" id="GO:0070880">
    <property type="term" value="P:fungal-type cell wall beta-glucan biosynthetic process"/>
    <property type="evidence" value="ECO:0007669"/>
    <property type="project" value="TreeGrafter"/>
</dbReference>
<dbReference type="GO" id="GO:0043332">
    <property type="term" value="C:mating projection tip"/>
    <property type="evidence" value="ECO:0007669"/>
    <property type="project" value="TreeGrafter"/>
</dbReference>
<dbReference type="OrthoDB" id="2305498at2759"/>
<feature type="compositionally biased region" description="Acidic residues" evidence="2">
    <location>
        <begin position="473"/>
        <end position="487"/>
    </location>
</feature>
<dbReference type="InterPro" id="IPR018958">
    <property type="entry name" value="Knr4/Smi1-like_dom"/>
</dbReference>
<feature type="compositionally biased region" description="Basic and acidic residues" evidence="2">
    <location>
        <begin position="373"/>
        <end position="384"/>
    </location>
</feature>
<name>A0A8J2T3R3_ZYGB2</name>
<dbReference type="PANTHER" id="PTHR47432">
    <property type="entry name" value="CELL WALL ASSEMBLY REGULATOR SMI1"/>
    <property type="match status" value="1"/>
</dbReference>
<dbReference type="Pfam" id="PF09346">
    <property type="entry name" value="SMI1_KNR4"/>
    <property type="match status" value="1"/>
</dbReference>
<dbReference type="PIRSF" id="PIRSF017023">
    <property type="entry name" value="KNR4"/>
    <property type="match status" value="1"/>
</dbReference>
<feature type="compositionally biased region" description="Basic and acidic residues" evidence="2">
    <location>
        <begin position="427"/>
        <end position="440"/>
    </location>
</feature>
<dbReference type="Gene3D" id="3.40.1580.10">
    <property type="entry name" value="SMI1/KNR4-like"/>
    <property type="match status" value="1"/>
</dbReference>
<dbReference type="AlphaFoldDB" id="A0A8J2T3R3"/>
<keyword evidence="5" id="KW-1185">Reference proteome</keyword>
<dbReference type="InterPro" id="IPR051873">
    <property type="entry name" value="KNR4/SMI1_regulator"/>
</dbReference>
<evidence type="ECO:0000259" key="3">
    <source>
        <dbReference type="SMART" id="SM00860"/>
    </source>
</evidence>
<dbReference type="EMBL" id="HG316454">
    <property type="protein sequence ID" value="CDF87821.1"/>
    <property type="molecule type" value="Genomic_DNA"/>
</dbReference>
<dbReference type="SUPFAM" id="SSF160631">
    <property type="entry name" value="SMI1/KNR4-like"/>
    <property type="match status" value="1"/>
</dbReference>
<dbReference type="PANTHER" id="PTHR47432:SF1">
    <property type="entry name" value="CELL WALL ASSEMBLY REGULATOR SMI1"/>
    <property type="match status" value="1"/>
</dbReference>
<feature type="compositionally biased region" description="Basic and acidic residues" evidence="2">
    <location>
        <begin position="447"/>
        <end position="472"/>
    </location>
</feature>
<sequence>MNVLKKKWNELVYSLSTGDHYAEYNARDPVAFNMGRRANTGANGSRVRLTSSTDDLRDDEMRIGMEDGGEEIDIDEFASSDTSGVSETLLAWKHIDLWTTEHNPDLNATLGDPCTHNDITNAEEDLAVAFPSAVKVSFRVHDGQEDLESLAGTSGLIYGLQLMSLDQVVEMTEKWRSVSRNIIRRSQQAAAAAAAASASPTVNQMTPEDIKRRQFKLPHIPEQKSVPVNAIQPVYAHPGWIPLVTDHAGNHIAVDLAPAAGGKYAQVILFGRDFDTKYVIADNWGDFLLAFANDLEAGNWYLVDDNDDFLSGDGELAFRDKKTNGPVQDYLEVLKRRAIQRDREIARTNQETIATSNGDVKGTSFFDDESMDESSHTVTHKDLPELVDTKLEMVSKEQKLGEEVSGELPGAKSSKKEPEESSSAQVKPKEESNKEAKEEPKEEPEMESPKALRKPQDGPKEQPEDKVLPQEELKEELEDESQEGPEVETDKNISQGTEGISTGVFKADPKDIASMEPKEEPEEEPKQEPENLQSTGKTETIEEKSADEVKSLKEEFESVAL</sequence>
<gene>
    <name evidence="4" type="ORF">BN860_15236g</name>
</gene>
<comment type="similarity">
    <text evidence="1">Belongs to the KNR4/SMI1 family.</text>
</comment>
<feature type="compositionally biased region" description="Basic and acidic residues" evidence="2">
    <location>
        <begin position="507"/>
        <end position="529"/>
    </location>
</feature>
<dbReference type="Proteomes" id="UP000019375">
    <property type="component" value="Unassembled WGS sequence"/>
</dbReference>
<evidence type="ECO:0000256" key="1">
    <source>
        <dbReference type="ARBA" id="ARBA00005303"/>
    </source>
</evidence>
<feature type="domain" description="Knr4/Smi1-like" evidence="3">
    <location>
        <begin position="113"/>
        <end position="290"/>
    </location>
</feature>
<reference evidence="5" key="1">
    <citation type="journal article" date="2013" name="Genome Announc.">
        <title>Genome sequence of the food spoilage yeast Zygosaccharomyces bailii CLIB 213(T).</title>
        <authorList>
            <person name="Galeote V."/>
            <person name="Bigey F."/>
            <person name="Devillers H."/>
            <person name="Neuveglise C."/>
            <person name="Dequin S."/>
        </authorList>
    </citation>
    <scope>NUCLEOTIDE SEQUENCE [LARGE SCALE GENOMIC DNA]</scope>
    <source>
        <strain evidence="5">CLIB 213 / ATCC 58445 / CBS 680 / CCRC 21525 / NBRC 1098 / NCYC 1416 / NRRL Y-2227</strain>
    </source>
</reference>
<organism evidence="4 5">
    <name type="scientific">Zygosaccharomyces bailii (strain CLIB 213 / ATCC 58445 / CBS 680 / BCRC 21525 / NBRC 1098 / NCYC 1416 / NRRL Y-2227)</name>
    <dbReference type="NCBI Taxonomy" id="1333698"/>
    <lineage>
        <taxon>Eukaryota</taxon>
        <taxon>Fungi</taxon>
        <taxon>Dikarya</taxon>
        <taxon>Ascomycota</taxon>
        <taxon>Saccharomycotina</taxon>
        <taxon>Saccharomycetes</taxon>
        <taxon>Saccharomycetales</taxon>
        <taxon>Saccharomycetaceae</taxon>
        <taxon>Zygosaccharomyces</taxon>
    </lineage>
</organism>
<protein>
    <submittedName>
        <fullName evidence="4">BN860_15236g1_1</fullName>
    </submittedName>
</protein>
<feature type="compositionally biased region" description="Polar residues" evidence="2">
    <location>
        <begin position="349"/>
        <end position="358"/>
    </location>
</feature>
<feature type="region of interest" description="Disordered" evidence="2">
    <location>
        <begin position="397"/>
        <end position="561"/>
    </location>
</feature>
<feature type="compositionally biased region" description="Basic and acidic residues" evidence="2">
    <location>
        <begin position="539"/>
        <end position="561"/>
    </location>
</feature>
<dbReference type="SMART" id="SM00860">
    <property type="entry name" value="SMI1_KNR4"/>
    <property type="match status" value="1"/>
</dbReference>
<proteinExistence type="inferred from homology"/>
<evidence type="ECO:0000256" key="2">
    <source>
        <dbReference type="SAM" id="MobiDB-lite"/>
    </source>
</evidence>
<accession>A0A8J2T3R3</accession>
<evidence type="ECO:0000313" key="4">
    <source>
        <dbReference type="EMBL" id="CDF87821.1"/>
    </source>
</evidence>
<feature type="region of interest" description="Disordered" evidence="2">
    <location>
        <begin position="349"/>
        <end position="384"/>
    </location>
</feature>
<dbReference type="InterPro" id="IPR037883">
    <property type="entry name" value="Knr4/Smi1-like_sf"/>
</dbReference>
<dbReference type="InterPro" id="IPR009203">
    <property type="entry name" value="Knr4/Smi1"/>
</dbReference>